<feature type="chain" id="PRO_5045172113" evidence="1">
    <location>
        <begin position="29"/>
        <end position="319"/>
    </location>
</feature>
<keyword evidence="1" id="KW-0732">Signal</keyword>
<dbReference type="PANTHER" id="PTHR42951:SF17">
    <property type="entry name" value="METALLO-BETA-LACTAMASE DOMAIN-CONTAINING PROTEIN"/>
    <property type="match status" value="1"/>
</dbReference>
<dbReference type="Pfam" id="PF00753">
    <property type="entry name" value="Lactamase_B"/>
    <property type="match status" value="1"/>
</dbReference>
<dbReference type="NCBIfam" id="NF033105">
    <property type="entry name" value="bla_subclass_B3"/>
    <property type="match status" value="1"/>
</dbReference>
<organism evidence="3 4">
    <name type="scientific">Luteimonas rhizosphaericola</name>
    <dbReference type="NCBI Taxonomy" id="3042024"/>
    <lineage>
        <taxon>Bacteria</taxon>
        <taxon>Pseudomonadati</taxon>
        <taxon>Pseudomonadota</taxon>
        <taxon>Gammaproteobacteria</taxon>
        <taxon>Lysobacterales</taxon>
        <taxon>Lysobacteraceae</taxon>
        <taxon>Luteimonas</taxon>
    </lineage>
</organism>
<dbReference type="Gene3D" id="3.60.15.10">
    <property type="entry name" value="Ribonuclease Z/Hydroxyacylglutathione hydrolase-like"/>
    <property type="match status" value="1"/>
</dbReference>
<reference evidence="3 4" key="1">
    <citation type="submission" date="2023-04" db="EMBL/GenBank/DDBJ databases">
        <title>Luteimonas sp. M1R5S18.</title>
        <authorList>
            <person name="Sun J.-Q."/>
        </authorList>
    </citation>
    <scope>NUCLEOTIDE SEQUENCE [LARGE SCALE GENOMIC DNA]</scope>
    <source>
        <strain evidence="3 4">M1R5S18</strain>
    </source>
</reference>
<evidence type="ECO:0000313" key="3">
    <source>
        <dbReference type="EMBL" id="MDH5829922.1"/>
    </source>
</evidence>
<dbReference type="SMART" id="SM00849">
    <property type="entry name" value="Lactamase_B"/>
    <property type="match status" value="1"/>
</dbReference>
<comment type="caution">
    <text evidence="3">The sequence shown here is derived from an EMBL/GenBank/DDBJ whole genome shotgun (WGS) entry which is preliminary data.</text>
</comment>
<name>A0ABT6JGY4_9GAMM</name>
<keyword evidence="3" id="KW-0378">Hydrolase</keyword>
<evidence type="ECO:0000256" key="1">
    <source>
        <dbReference type="SAM" id="SignalP"/>
    </source>
</evidence>
<dbReference type="GO" id="GO:0008800">
    <property type="term" value="F:beta-lactamase activity"/>
    <property type="evidence" value="ECO:0007669"/>
    <property type="project" value="UniProtKB-EC"/>
</dbReference>
<evidence type="ECO:0000313" key="4">
    <source>
        <dbReference type="Proteomes" id="UP001156831"/>
    </source>
</evidence>
<gene>
    <name evidence="3" type="primary">bla</name>
    <name evidence="3" type="ORF">QFW80_05240</name>
</gene>
<dbReference type="EMBL" id="JARXRN010000020">
    <property type="protein sequence ID" value="MDH5829922.1"/>
    <property type="molecule type" value="Genomic_DNA"/>
</dbReference>
<dbReference type="Proteomes" id="UP001156831">
    <property type="component" value="Unassembled WGS sequence"/>
</dbReference>
<dbReference type="EC" id="3.5.2.6" evidence="3"/>
<feature type="signal peptide" evidence="1">
    <location>
        <begin position="1"/>
        <end position="28"/>
    </location>
</feature>
<dbReference type="NCBIfam" id="NF012229">
    <property type="entry name" value="bla_class_B_core"/>
    <property type="match status" value="1"/>
</dbReference>
<evidence type="ECO:0000259" key="2">
    <source>
        <dbReference type="SMART" id="SM00849"/>
    </source>
</evidence>
<proteinExistence type="predicted"/>
<dbReference type="PROSITE" id="PS51257">
    <property type="entry name" value="PROKAR_LIPOPROTEIN"/>
    <property type="match status" value="1"/>
</dbReference>
<keyword evidence="4" id="KW-1185">Reference proteome</keyword>
<accession>A0ABT6JGY4</accession>
<protein>
    <submittedName>
        <fullName evidence="3">Subclass B3 metallo-beta-lactamase</fullName>
        <ecNumber evidence="3">3.5.2.6</ecNumber>
    </submittedName>
</protein>
<dbReference type="PANTHER" id="PTHR42951">
    <property type="entry name" value="METALLO-BETA-LACTAMASE DOMAIN-CONTAINING"/>
    <property type="match status" value="1"/>
</dbReference>
<dbReference type="RefSeq" id="WP_280600326.1">
    <property type="nucleotide sequence ID" value="NZ_JARXRN010000020.1"/>
</dbReference>
<feature type="domain" description="Metallo-beta-lactamase" evidence="2">
    <location>
        <begin position="77"/>
        <end position="270"/>
    </location>
</feature>
<dbReference type="InterPro" id="IPR050855">
    <property type="entry name" value="NDM-1-like"/>
</dbReference>
<dbReference type="InterPro" id="IPR036866">
    <property type="entry name" value="RibonucZ/Hydroxyglut_hydro"/>
</dbReference>
<dbReference type="InterPro" id="IPR001279">
    <property type="entry name" value="Metallo-B-lactamas"/>
</dbReference>
<dbReference type="SUPFAM" id="SSF56281">
    <property type="entry name" value="Metallo-hydrolase/oxidoreductase"/>
    <property type="match status" value="1"/>
</dbReference>
<sequence>MTAAIRCVLLPGALAAALLLASCARDEAAVPAPAAATADAQAAPAPAPAPCRDDSEWNAPAEPLHVFGNTWYVGTCGLSALLVKSDGGHVLVDGGTPEAGPLILDSLRKLGVEPTGIKAIVLSHEHFDHAGGLAALQDATGAPVFALAPAVATLGRGRSDRSDPQFGALESFPPVADVRLVPEDGVLRVGDVELRAVPTPGHTPGGTSWTWRTCDGDDCRQMVYADSLTAISDDVFRYSDNAAHPGYLAAFRDSIARIAGLDCDVLVTPHPSASGLWQRIGPTADRPLAGPGACEAYARAAGERLERRLAEEAAGPAAP</sequence>